<organism evidence="1 2">
    <name type="scientific">Dorcoceras hygrometricum</name>
    <dbReference type="NCBI Taxonomy" id="472368"/>
    <lineage>
        <taxon>Eukaryota</taxon>
        <taxon>Viridiplantae</taxon>
        <taxon>Streptophyta</taxon>
        <taxon>Embryophyta</taxon>
        <taxon>Tracheophyta</taxon>
        <taxon>Spermatophyta</taxon>
        <taxon>Magnoliopsida</taxon>
        <taxon>eudicotyledons</taxon>
        <taxon>Gunneridae</taxon>
        <taxon>Pentapetalae</taxon>
        <taxon>asterids</taxon>
        <taxon>lamiids</taxon>
        <taxon>Lamiales</taxon>
        <taxon>Gesneriaceae</taxon>
        <taxon>Didymocarpoideae</taxon>
        <taxon>Trichosporeae</taxon>
        <taxon>Loxocarpinae</taxon>
        <taxon>Dorcoceras</taxon>
    </lineage>
</organism>
<proteinExistence type="predicted"/>
<reference evidence="1 2" key="1">
    <citation type="journal article" date="2015" name="Proc. Natl. Acad. Sci. U.S.A.">
        <title>The resurrection genome of Boea hygrometrica: A blueprint for survival of dehydration.</title>
        <authorList>
            <person name="Xiao L."/>
            <person name="Yang G."/>
            <person name="Zhang L."/>
            <person name="Yang X."/>
            <person name="Zhao S."/>
            <person name="Ji Z."/>
            <person name="Zhou Q."/>
            <person name="Hu M."/>
            <person name="Wang Y."/>
            <person name="Chen M."/>
            <person name="Xu Y."/>
            <person name="Jin H."/>
            <person name="Xiao X."/>
            <person name="Hu G."/>
            <person name="Bao F."/>
            <person name="Hu Y."/>
            <person name="Wan P."/>
            <person name="Li L."/>
            <person name="Deng X."/>
            <person name="Kuang T."/>
            <person name="Xiang C."/>
            <person name="Zhu J.K."/>
            <person name="Oliver M.J."/>
            <person name="He Y."/>
        </authorList>
    </citation>
    <scope>NUCLEOTIDE SEQUENCE [LARGE SCALE GENOMIC DNA]</scope>
    <source>
        <strain evidence="2">cv. XS01</strain>
    </source>
</reference>
<dbReference type="EMBL" id="KQ987256">
    <property type="protein sequence ID" value="KZV57777.1"/>
    <property type="molecule type" value="Genomic_DNA"/>
</dbReference>
<accession>A0A2Z7DCQ2</accession>
<protein>
    <submittedName>
        <fullName evidence="1">Uncharacterized protein</fullName>
    </submittedName>
</protein>
<keyword evidence="2" id="KW-1185">Reference proteome</keyword>
<sequence>MSHARAVAHVPHVRWGTAACAWQALEGGDTVCDTRTWGQATYCGVCARCAHISRRNACTMGAQRPPQRVRDACITGAQYASGARRLPAVVAWRPHGGTSLEMFFLFIENSSFDANLLKFTYDRFDPEALIQLLAQRWTGSRP</sequence>
<evidence type="ECO:0000313" key="1">
    <source>
        <dbReference type="EMBL" id="KZV57777.1"/>
    </source>
</evidence>
<evidence type="ECO:0000313" key="2">
    <source>
        <dbReference type="Proteomes" id="UP000250235"/>
    </source>
</evidence>
<gene>
    <name evidence="1" type="ORF">F511_13322</name>
</gene>
<name>A0A2Z7DCQ2_9LAMI</name>
<dbReference type="Proteomes" id="UP000250235">
    <property type="component" value="Unassembled WGS sequence"/>
</dbReference>
<dbReference type="AlphaFoldDB" id="A0A2Z7DCQ2"/>